<evidence type="ECO:0000256" key="2">
    <source>
        <dbReference type="ARBA" id="ARBA00010897"/>
    </source>
</evidence>
<dbReference type="NCBIfam" id="TIGR01514">
    <property type="entry name" value="NAPRTase"/>
    <property type="match status" value="1"/>
</dbReference>
<accession>A0A164AEY3</accession>
<evidence type="ECO:0000259" key="10">
    <source>
        <dbReference type="Pfam" id="PF17767"/>
    </source>
</evidence>
<keyword evidence="11" id="KW-0808">Transferase</keyword>
<proteinExistence type="inferred from homology"/>
<dbReference type="STRING" id="943830.A4A58_20330"/>
<name>A0A164AEY3_9BRAD</name>
<sequence>MMDFATRVHNHNYRLDPIIRSLLDTDFYKFLMHQFIWMLYPKVPVTFGLINRTKTVRLAEIIPEAVLRAQLDHARTLSFRENELIWLAGNRFYGRRDIFRPEYIEYLRSFRLPDYKLETIDGQYVLTFEGDWAEVTMWEIYALAIVSELRSRIAMATLDKFELDILYAQTKTKIWNKIKKLKSYPDMRLAEFGTRRRHGFLWQEWVTDAMANELGRSFVGTSNALLAFKHSFEAIGTNSHELPMVFACLAENDDQLKTAQYDVLAKWQEVYDGELLIILPDTFGMTQFLRDAPAWASKWTGMRMDSKEPVAAGEEMIAWYAMRGEDPRKKRAMFSDGLEVDLMIDLHQRFRGRIRESFGWGTMATNDFRGAHPRGLDSLDPISLVCKVTYANGRSAVKLSDNPAKTTGSSPAEIERYLRIFGREGVAEQPVIV</sequence>
<dbReference type="Pfam" id="PF17767">
    <property type="entry name" value="NAPRTase_N"/>
    <property type="match status" value="1"/>
</dbReference>
<keyword evidence="12" id="KW-1185">Reference proteome</keyword>
<dbReference type="PIRSF" id="PIRSF000484">
    <property type="entry name" value="NAPRT"/>
    <property type="match status" value="1"/>
</dbReference>
<keyword evidence="11" id="KW-0328">Glycosyltransferase</keyword>
<comment type="catalytic activity">
    <reaction evidence="7 8">
        <text>5-phospho-alpha-D-ribose 1-diphosphate + nicotinate + ATP + H2O = nicotinate beta-D-ribonucleotide + ADP + phosphate + diphosphate</text>
        <dbReference type="Rhea" id="RHEA:36163"/>
        <dbReference type="ChEBI" id="CHEBI:15377"/>
        <dbReference type="ChEBI" id="CHEBI:30616"/>
        <dbReference type="ChEBI" id="CHEBI:32544"/>
        <dbReference type="ChEBI" id="CHEBI:33019"/>
        <dbReference type="ChEBI" id="CHEBI:43474"/>
        <dbReference type="ChEBI" id="CHEBI:57502"/>
        <dbReference type="ChEBI" id="CHEBI:58017"/>
        <dbReference type="ChEBI" id="CHEBI:456216"/>
        <dbReference type="EC" id="6.3.4.21"/>
    </reaction>
</comment>
<reference evidence="11 12" key="1">
    <citation type="submission" date="2016-03" db="EMBL/GenBank/DDBJ databases">
        <title>Microsymbionts genomes from the relict species Vavilovia formosa (Stev.) Fed.</title>
        <authorList>
            <person name="Kopat V."/>
            <person name="Chirak E."/>
            <person name="Kimeklis A."/>
            <person name="Andronov E."/>
        </authorList>
    </citation>
    <scope>NUCLEOTIDE SEQUENCE [LARGE SCALE GENOMIC DNA]</scope>
    <source>
        <strain evidence="11 12">Vaf07</strain>
    </source>
</reference>
<feature type="domain" description="Nicotinate phosphoribosyltransferase N-terminal" evidence="10">
    <location>
        <begin position="23"/>
        <end position="147"/>
    </location>
</feature>
<dbReference type="InterPro" id="IPR040727">
    <property type="entry name" value="NAPRTase_N"/>
</dbReference>
<dbReference type="SUPFAM" id="SSF54675">
    <property type="entry name" value="Nicotinate/Quinolinate PRTase N-terminal domain-like"/>
    <property type="match status" value="1"/>
</dbReference>
<evidence type="ECO:0000256" key="4">
    <source>
        <dbReference type="ARBA" id="ARBA00022553"/>
    </source>
</evidence>
<dbReference type="RefSeq" id="WP_068730534.1">
    <property type="nucleotide sequence ID" value="NZ_LVYV01000002.1"/>
</dbReference>
<keyword evidence="5 7" id="KW-0436">Ligase</keyword>
<keyword evidence="6 7" id="KW-0662">Pyridine nucleotide biosynthesis</keyword>
<gene>
    <name evidence="7" type="primary">pncB</name>
    <name evidence="11" type="ORF">A4A58_20330</name>
</gene>
<feature type="domain" description="Nicotinate/nicotinamide phosphoribosyltransferase" evidence="9">
    <location>
        <begin position="188"/>
        <end position="408"/>
    </location>
</feature>
<dbReference type="InterPro" id="IPR041525">
    <property type="entry name" value="N/Namide_PRibTrfase"/>
</dbReference>
<evidence type="ECO:0000256" key="3">
    <source>
        <dbReference type="ARBA" id="ARBA00013236"/>
    </source>
</evidence>
<dbReference type="NCBIfam" id="NF003704">
    <property type="entry name" value="PRK05321.1"/>
    <property type="match status" value="1"/>
</dbReference>
<evidence type="ECO:0000256" key="7">
    <source>
        <dbReference type="HAMAP-Rule" id="MF_00570"/>
    </source>
</evidence>
<evidence type="ECO:0000256" key="8">
    <source>
        <dbReference type="RuleBase" id="RU003838"/>
    </source>
</evidence>
<dbReference type="SUPFAM" id="SSF51690">
    <property type="entry name" value="Nicotinate/Quinolinate PRTase C-terminal domain-like"/>
    <property type="match status" value="1"/>
</dbReference>
<dbReference type="PANTHER" id="PTHR11098:SF1">
    <property type="entry name" value="NICOTINATE PHOSPHORIBOSYLTRANSFERASE"/>
    <property type="match status" value="1"/>
</dbReference>
<comment type="similarity">
    <text evidence="2 7 8">Belongs to the NAPRTase family.</text>
</comment>
<organism evidence="11 12">
    <name type="scientific">Tardiphaga robiniae</name>
    <dbReference type="NCBI Taxonomy" id="943830"/>
    <lineage>
        <taxon>Bacteria</taxon>
        <taxon>Pseudomonadati</taxon>
        <taxon>Pseudomonadota</taxon>
        <taxon>Alphaproteobacteria</taxon>
        <taxon>Hyphomicrobiales</taxon>
        <taxon>Nitrobacteraceae</taxon>
        <taxon>Tardiphaga</taxon>
    </lineage>
</organism>
<comment type="pathway">
    <text evidence="1 7 8">Cofactor biosynthesis; NAD(+) biosynthesis; nicotinate D-ribonucleotide from nicotinate: step 1/1.</text>
</comment>
<evidence type="ECO:0000256" key="1">
    <source>
        <dbReference type="ARBA" id="ARBA00004952"/>
    </source>
</evidence>
<dbReference type="PANTHER" id="PTHR11098">
    <property type="entry name" value="NICOTINATE PHOSPHORIBOSYLTRANSFERASE"/>
    <property type="match status" value="1"/>
</dbReference>
<dbReference type="EMBL" id="LVYV01000002">
    <property type="protein sequence ID" value="KZD24703.1"/>
    <property type="molecule type" value="Genomic_DNA"/>
</dbReference>
<dbReference type="Pfam" id="PF04095">
    <property type="entry name" value="NAPRTase"/>
    <property type="match status" value="1"/>
</dbReference>
<comment type="function">
    <text evidence="7 8">Catalyzes the synthesis of beta-nicotinate D-ribonucleotide from nicotinate and 5-phospho-D-ribose 1-phosphate at the expense of ATP.</text>
</comment>
<dbReference type="EC" id="6.3.4.21" evidence="3 7"/>
<comment type="PTM">
    <text evidence="7 8">Transiently phosphorylated on a His residue during the reaction cycle. Phosphorylation strongly increases the affinity for substrates and increases the rate of nicotinate D-ribonucleotide production. Dephosphorylation regenerates the low-affinity form of the enzyme, leading to product release.</text>
</comment>
<dbReference type="OrthoDB" id="9771406at2"/>
<evidence type="ECO:0000256" key="5">
    <source>
        <dbReference type="ARBA" id="ARBA00022598"/>
    </source>
</evidence>
<dbReference type="GO" id="GO:0034355">
    <property type="term" value="P:NAD+ biosynthetic process via the salvage pathway"/>
    <property type="evidence" value="ECO:0007669"/>
    <property type="project" value="TreeGrafter"/>
</dbReference>
<dbReference type="GO" id="GO:0004516">
    <property type="term" value="F:nicotinate phosphoribosyltransferase activity"/>
    <property type="evidence" value="ECO:0007669"/>
    <property type="project" value="UniProtKB-UniRule"/>
</dbReference>
<dbReference type="InterPro" id="IPR007229">
    <property type="entry name" value="Nic_PRibTrfase-Fam"/>
</dbReference>
<evidence type="ECO:0000256" key="6">
    <source>
        <dbReference type="ARBA" id="ARBA00022642"/>
    </source>
</evidence>
<evidence type="ECO:0000313" key="12">
    <source>
        <dbReference type="Proteomes" id="UP000076574"/>
    </source>
</evidence>
<dbReference type="Gene3D" id="3.20.140.10">
    <property type="entry name" value="nicotinate phosphoribosyltransferase"/>
    <property type="match status" value="1"/>
</dbReference>
<protein>
    <recommendedName>
        <fullName evidence="3 7">Nicotinate phosphoribosyltransferase</fullName>
        <shortName evidence="7">NAPRTase</shortName>
        <ecNumber evidence="3 7">6.3.4.21</ecNumber>
    </recommendedName>
</protein>
<dbReference type="InterPro" id="IPR036068">
    <property type="entry name" value="Nicotinate_pribotase-like_C"/>
</dbReference>
<evidence type="ECO:0000313" key="11">
    <source>
        <dbReference type="EMBL" id="KZD24703.1"/>
    </source>
</evidence>
<dbReference type="HAMAP" id="MF_00570">
    <property type="entry name" value="NAPRTase"/>
    <property type="match status" value="1"/>
</dbReference>
<evidence type="ECO:0000259" key="9">
    <source>
        <dbReference type="Pfam" id="PF04095"/>
    </source>
</evidence>
<dbReference type="InterPro" id="IPR006406">
    <property type="entry name" value="Nic_PRibTrfase"/>
</dbReference>
<dbReference type="GO" id="GO:0005829">
    <property type="term" value="C:cytosol"/>
    <property type="evidence" value="ECO:0007669"/>
    <property type="project" value="TreeGrafter"/>
</dbReference>
<dbReference type="Proteomes" id="UP000076574">
    <property type="component" value="Unassembled WGS sequence"/>
</dbReference>
<comment type="caution">
    <text evidence="11">The sequence shown here is derived from an EMBL/GenBank/DDBJ whole genome shotgun (WGS) entry which is preliminary data.</text>
</comment>
<feature type="modified residue" description="Phosphohistidine; by autocatalysis" evidence="7">
    <location>
        <position position="240"/>
    </location>
</feature>
<dbReference type="AlphaFoldDB" id="A0A164AEY3"/>
<dbReference type="GO" id="GO:0016757">
    <property type="term" value="F:glycosyltransferase activity"/>
    <property type="evidence" value="ECO:0007669"/>
    <property type="project" value="UniProtKB-KW"/>
</dbReference>
<keyword evidence="4 7" id="KW-0597">Phosphoprotein</keyword>
<dbReference type="UniPathway" id="UPA00253">
    <property type="reaction ID" value="UER00457"/>
</dbReference>